<name>A0A2N0B8W3_9LEPT</name>
<protein>
    <submittedName>
        <fullName evidence="2">Uncharacterized protein</fullName>
    </submittedName>
</protein>
<dbReference type="AlphaFoldDB" id="A0A2N0B8W3"/>
<evidence type="ECO:0000313" key="3">
    <source>
        <dbReference type="Proteomes" id="UP000232122"/>
    </source>
</evidence>
<dbReference type="EMBL" id="NPEF01000090">
    <property type="protein sequence ID" value="PJZ92997.1"/>
    <property type="molecule type" value="Genomic_DNA"/>
</dbReference>
<organism evidence="2">
    <name type="scientific">Leptospira ellisii</name>
    <dbReference type="NCBI Taxonomy" id="2023197"/>
    <lineage>
        <taxon>Bacteria</taxon>
        <taxon>Pseudomonadati</taxon>
        <taxon>Spirochaetota</taxon>
        <taxon>Spirochaetia</taxon>
        <taxon>Leptospirales</taxon>
        <taxon>Leptospiraceae</taxon>
        <taxon>Leptospira</taxon>
    </lineage>
</organism>
<keyword evidence="3" id="KW-1185">Reference proteome</keyword>
<evidence type="ECO:0000313" key="2">
    <source>
        <dbReference type="EMBL" id="PJZ92997.1"/>
    </source>
</evidence>
<reference evidence="1" key="3">
    <citation type="submission" date="2023-10" db="EMBL/GenBank/DDBJ databases">
        <authorList>
            <person name="Picardeau M."/>
            <person name="Thibeaux R."/>
        </authorList>
    </citation>
    <scope>NUCLEOTIDE SEQUENCE</scope>
    <source>
        <strain evidence="1">ATI7-C-A5</strain>
    </source>
</reference>
<sequence>MIPLKAVWILVTLVVSSTQVKLIGHKVEVNVSSPKTLEKFEMYFENSKDGERRLENKEYNLRKERPFEVYTEMCVIFVTDETDGYFQERWRHANFPKHLENTKGITDHDELVRLCRRAYRSL</sequence>
<accession>A0A2N0B8W3</accession>
<comment type="caution">
    <text evidence="2">The sequence shown here is derived from an EMBL/GenBank/DDBJ whole genome shotgun (WGS) entry which is preliminary data.</text>
</comment>
<reference evidence="2" key="1">
    <citation type="submission" date="2017-07" db="EMBL/GenBank/DDBJ databases">
        <title>Leptospira spp. isolated from tropical soils.</title>
        <authorList>
            <person name="Thibeaux R."/>
            <person name="Iraola G."/>
            <person name="Ferres I."/>
            <person name="Bierque E."/>
            <person name="Girault D."/>
            <person name="Soupe-Gilbert M.-E."/>
            <person name="Picardeau M."/>
            <person name="Goarant C."/>
        </authorList>
    </citation>
    <scope>NUCLEOTIDE SEQUENCE [LARGE SCALE GENOMIC DNA]</scope>
    <source>
        <strain evidence="2">ATI7-C-A5</strain>
    </source>
</reference>
<reference evidence="1 3" key="2">
    <citation type="journal article" date="2018" name="Microb. Genom.">
        <title>Deciphering the unexplored Leptospira diversity from soils uncovers genomic evolution to virulence.</title>
        <authorList>
            <person name="Thibeaux R."/>
            <person name="Iraola G."/>
            <person name="Ferres I."/>
            <person name="Bierque E."/>
            <person name="Girault D."/>
            <person name="Soupe-Gilbert M.E."/>
            <person name="Picardeau M."/>
            <person name="Goarant C."/>
        </authorList>
    </citation>
    <scope>NUCLEOTIDE SEQUENCE [LARGE SCALE GENOMIC DNA]</scope>
    <source>
        <strain evidence="1 3">ATI7-C-A5</strain>
    </source>
</reference>
<dbReference type="Proteomes" id="UP000232122">
    <property type="component" value="Unassembled WGS sequence"/>
</dbReference>
<accession>A0A2N0BNT1</accession>
<dbReference type="RefSeq" id="WP_100745952.1">
    <property type="nucleotide sequence ID" value="NZ_NPEF02000020.1"/>
</dbReference>
<gene>
    <name evidence="1" type="ORF">CH379_016280</name>
    <name evidence="2" type="ORF">CH379_10210</name>
</gene>
<proteinExistence type="predicted"/>
<dbReference type="EMBL" id="NPEF02000020">
    <property type="protein sequence ID" value="MDV6237191.1"/>
    <property type="molecule type" value="Genomic_DNA"/>
</dbReference>
<evidence type="ECO:0000313" key="1">
    <source>
        <dbReference type="EMBL" id="MDV6237191.1"/>
    </source>
</evidence>